<sequence>MRFSTLATLFALMVGAFAQGGGGVAQAQTWNCDLTSQKCIYGRFHIYNDLKCSDEHKCKTQGNGCIPKDSNGDGIWDYANCS</sequence>
<evidence type="ECO:0000313" key="3">
    <source>
        <dbReference type="Proteomes" id="UP000073492"/>
    </source>
</evidence>
<accession>A0A139ID63</accession>
<reference evidence="2 3" key="1">
    <citation type="submission" date="2015-07" db="EMBL/GenBank/DDBJ databases">
        <title>Comparative genomics of the Sigatoka disease complex on banana suggests a link between parallel evolutionary changes in Pseudocercospora fijiensis and Pseudocercospora eumusae and increased virulence on the banana host.</title>
        <authorList>
            <person name="Chang T.-C."/>
            <person name="Salvucci A."/>
            <person name="Crous P.W."/>
            <person name="Stergiopoulos I."/>
        </authorList>
    </citation>
    <scope>NUCLEOTIDE SEQUENCE [LARGE SCALE GENOMIC DNA]</scope>
    <source>
        <strain evidence="2 3">CBS 116634</strain>
    </source>
</reference>
<organism evidence="2 3">
    <name type="scientific">Pseudocercospora musae</name>
    <dbReference type="NCBI Taxonomy" id="113226"/>
    <lineage>
        <taxon>Eukaryota</taxon>
        <taxon>Fungi</taxon>
        <taxon>Dikarya</taxon>
        <taxon>Ascomycota</taxon>
        <taxon>Pezizomycotina</taxon>
        <taxon>Dothideomycetes</taxon>
        <taxon>Dothideomycetidae</taxon>
        <taxon>Mycosphaerellales</taxon>
        <taxon>Mycosphaerellaceae</taxon>
        <taxon>Pseudocercospora</taxon>
    </lineage>
</organism>
<proteinExistence type="predicted"/>
<evidence type="ECO:0000256" key="1">
    <source>
        <dbReference type="SAM" id="SignalP"/>
    </source>
</evidence>
<evidence type="ECO:0000313" key="2">
    <source>
        <dbReference type="EMBL" id="KXT12641.1"/>
    </source>
</evidence>
<dbReference type="Proteomes" id="UP000073492">
    <property type="component" value="Unassembled WGS sequence"/>
</dbReference>
<feature type="signal peptide" evidence="1">
    <location>
        <begin position="1"/>
        <end position="18"/>
    </location>
</feature>
<protein>
    <recommendedName>
        <fullName evidence="4">Extracellular membrane protein CFEM domain-containing protein</fullName>
    </recommendedName>
</protein>
<dbReference type="EMBL" id="LFZO01000145">
    <property type="protein sequence ID" value="KXT12641.1"/>
    <property type="molecule type" value="Genomic_DNA"/>
</dbReference>
<keyword evidence="1" id="KW-0732">Signal</keyword>
<gene>
    <name evidence="2" type="ORF">AC579_4215</name>
</gene>
<feature type="chain" id="PRO_5007297359" description="Extracellular membrane protein CFEM domain-containing protein" evidence="1">
    <location>
        <begin position="19"/>
        <end position="82"/>
    </location>
</feature>
<dbReference type="AlphaFoldDB" id="A0A139ID63"/>
<name>A0A139ID63_9PEZI</name>
<comment type="caution">
    <text evidence="2">The sequence shown here is derived from an EMBL/GenBank/DDBJ whole genome shotgun (WGS) entry which is preliminary data.</text>
</comment>
<keyword evidence="3" id="KW-1185">Reference proteome</keyword>
<evidence type="ECO:0008006" key="4">
    <source>
        <dbReference type="Google" id="ProtNLM"/>
    </source>
</evidence>